<gene>
    <name evidence="1" type="ORF">PMF13cell1_04230</name>
</gene>
<name>A0A4P6M0T4_9FIRM</name>
<evidence type="ECO:0008006" key="3">
    <source>
        <dbReference type="Google" id="ProtNLM"/>
    </source>
</evidence>
<protein>
    <recommendedName>
        <fullName evidence="3">DUF3221 domain-containing protein</fullName>
    </recommendedName>
</protein>
<dbReference type="AlphaFoldDB" id="A0A4P6M0T4"/>
<evidence type="ECO:0000313" key="2">
    <source>
        <dbReference type="Proteomes" id="UP000289794"/>
    </source>
</evidence>
<dbReference type="KEGG" id="bpro:PMF13cell1_04230"/>
<sequence>MRISQTGKRAAVLGILVFLCTLILSACGQNQDGYVPAGEEKEGEEEENTITGKIIEVHDTSLLMLREEDANGGLMDTGVDGVKIYDQNKQEIKADALKPGMRIRLSLQEDSTIMERYPLGITGVQEIRILEQENDHVGLYLDIIKGIYGNDTGLNDNMRIMALDLTQVKNLSDSEKEAVRYLLGPLLENWQKDSIGSPGSVKYPNPEVILATQEDLKEQGLLSEDGSYFTEGILIKIRTVKERKNSFTFSAKKWRSGLGANGYDNCKASFKDGVGTYELNFTWIS</sequence>
<reference evidence="1 2" key="1">
    <citation type="submission" date="2019-01" db="EMBL/GenBank/DDBJ databases">
        <title>PMF-metabolizing Aryl O-demethylase.</title>
        <authorList>
            <person name="Kim M."/>
        </authorList>
    </citation>
    <scope>NUCLEOTIDE SEQUENCE [LARGE SCALE GENOMIC DNA]</scope>
    <source>
        <strain evidence="1 2">PMF1</strain>
    </source>
</reference>
<dbReference type="PROSITE" id="PS51257">
    <property type="entry name" value="PROKAR_LIPOPROTEIN"/>
    <property type="match status" value="1"/>
</dbReference>
<dbReference type="EMBL" id="CP035945">
    <property type="protein sequence ID" value="QBE98664.1"/>
    <property type="molecule type" value="Genomic_DNA"/>
</dbReference>
<proteinExistence type="predicted"/>
<organism evidence="1 2">
    <name type="scientific">Blautia producta</name>
    <dbReference type="NCBI Taxonomy" id="33035"/>
    <lineage>
        <taxon>Bacteria</taxon>
        <taxon>Bacillati</taxon>
        <taxon>Bacillota</taxon>
        <taxon>Clostridia</taxon>
        <taxon>Lachnospirales</taxon>
        <taxon>Lachnospiraceae</taxon>
        <taxon>Blautia</taxon>
    </lineage>
</organism>
<dbReference type="Proteomes" id="UP000289794">
    <property type="component" value="Chromosome"/>
</dbReference>
<dbReference type="RefSeq" id="WP_130182014.1">
    <property type="nucleotide sequence ID" value="NZ_CP035945.1"/>
</dbReference>
<evidence type="ECO:0000313" key="1">
    <source>
        <dbReference type="EMBL" id="QBE98664.1"/>
    </source>
</evidence>
<accession>A0A4P6M0T4</accession>